<gene>
    <name evidence="1" type="ORF">DFQ00_102365</name>
</gene>
<evidence type="ECO:0000313" key="2">
    <source>
        <dbReference type="Proteomes" id="UP000247790"/>
    </source>
</evidence>
<sequence>MKRYWLMKLIDYDKELKVETWKCLNLGTEKPHELNNFLFNGYRIYDIQENKVVKTNLDLHKWLNDKSL</sequence>
<evidence type="ECO:0000313" key="1">
    <source>
        <dbReference type="EMBL" id="PYE51570.1"/>
    </source>
</evidence>
<dbReference type="Proteomes" id="UP000247790">
    <property type="component" value="Unassembled WGS sequence"/>
</dbReference>
<dbReference type="EMBL" id="QJSW01000002">
    <property type="protein sequence ID" value="PYE51570.1"/>
    <property type="molecule type" value="Genomic_DNA"/>
</dbReference>
<comment type="caution">
    <text evidence="1">The sequence shown here is derived from an EMBL/GenBank/DDBJ whole genome shotgun (WGS) entry which is preliminary data.</text>
</comment>
<protein>
    <submittedName>
        <fullName evidence="1">Uncharacterized protein</fullName>
    </submittedName>
</protein>
<dbReference type="AlphaFoldDB" id="A0A2V4WHE2"/>
<accession>A0A2V4WHE2</accession>
<name>A0A2V4WHE2_PAEBA</name>
<reference evidence="1 2" key="1">
    <citation type="submission" date="2018-06" db="EMBL/GenBank/DDBJ databases">
        <title>Genomic Encyclopedia of Type Strains, Phase III (KMG-III): the genomes of soil and plant-associated and newly described type strains.</title>
        <authorList>
            <person name="Whitman W."/>
        </authorList>
    </citation>
    <scope>NUCLEOTIDE SEQUENCE [LARGE SCALE GENOMIC DNA]</scope>
    <source>
        <strain evidence="1 2">CECT 7022</strain>
    </source>
</reference>
<organism evidence="1 2">
    <name type="scientific">Paenibacillus barcinonensis</name>
    <dbReference type="NCBI Taxonomy" id="198119"/>
    <lineage>
        <taxon>Bacteria</taxon>
        <taxon>Bacillati</taxon>
        <taxon>Bacillota</taxon>
        <taxon>Bacilli</taxon>
        <taxon>Bacillales</taxon>
        <taxon>Paenibacillaceae</taxon>
        <taxon>Paenibacillus</taxon>
    </lineage>
</organism>
<proteinExistence type="predicted"/>